<keyword evidence="6" id="KW-0520">NAD</keyword>
<dbReference type="OrthoDB" id="9781621at2"/>
<comment type="catalytic activity">
    <reaction evidence="7">
        <text>a quinone + NADH + H(+) = a quinol + NAD(+)</text>
        <dbReference type="Rhea" id="RHEA:46160"/>
        <dbReference type="ChEBI" id="CHEBI:15378"/>
        <dbReference type="ChEBI" id="CHEBI:24646"/>
        <dbReference type="ChEBI" id="CHEBI:57540"/>
        <dbReference type="ChEBI" id="CHEBI:57945"/>
        <dbReference type="ChEBI" id="CHEBI:132124"/>
        <dbReference type="EC" id="1.6.5.9"/>
    </reaction>
</comment>
<evidence type="ECO:0000259" key="9">
    <source>
        <dbReference type="Pfam" id="PF07992"/>
    </source>
</evidence>
<keyword evidence="8" id="KW-0472">Membrane</keyword>
<accession>A0A375I2H1</accession>
<keyword evidence="4" id="KW-0274">FAD</keyword>
<organism evidence="10 11">
    <name type="scientific">Propionibacterium ruminifibrarum</name>
    <dbReference type="NCBI Taxonomy" id="1962131"/>
    <lineage>
        <taxon>Bacteria</taxon>
        <taxon>Bacillati</taxon>
        <taxon>Actinomycetota</taxon>
        <taxon>Actinomycetes</taxon>
        <taxon>Propionibacteriales</taxon>
        <taxon>Propionibacteriaceae</taxon>
        <taxon>Propionibacterium</taxon>
    </lineage>
</organism>
<dbReference type="SUPFAM" id="SSF51905">
    <property type="entry name" value="FAD/NAD(P)-binding domain"/>
    <property type="match status" value="1"/>
</dbReference>
<sequence length="444" mass="48476">MNIPSIFRKTDDPFEPGQGPRVVIVGGGFGGTNAARTLGRAGARVIIVDKNPYTSFQPLLYQVATGGLNPGDVTYRLRSFAARTPNCRFRRAKVTGVDFEGRRVECDNGGPIDYDYLIFAQGVGANYFGTPGAQEHAYTIYTRTDSVKTRDVILSNLEALDTNPQKNFDVIVVGGGPTGVEMAGTLAEMKSVGIPAIFPDVAIDRVHVTLVEMAEHLLMPFDAKLRHYTRRQLQRRGVDVRTTSAIAEIREDSVLLKDGSTLPADLVIWAAGVGAHKDVEKWGVELGRGGRILVGPDLRVKGQDRVFAIGDGALIEDNPLPQLAQPAMQEGVWAAKQIINLEAGRRTEKFSYFDKGTMATIGRNAAVVQMARFHGLKIDFTGFIAWVAWVGLHLYFLLGGRNRLQSMINLAARYLTFSKQASGIIGDIVDERPAANSAEREESD</sequence>
<keyword evidence="8" id="KW-0812">Transmembrane</keyword>
<evidence type="ECO:0000256" key="3">
    <source>
        <dbReference type="ARBA" id="ARBA00022630"/>
    </source>
</evidence>
<evidence type="ECO:0000256" key="8">
    <source>
        <dbReference type="SAM" id="Phobius"/>
    </source>
</evidence>
<dbReference type="PANTHER" id="PTHR43706">
    <property type="entry name" value="NADH DEHYDROGENASE"/>
    <property type="match status" value="1"/>
</dbReference>
<dbReference type="Pfam" id="PF07992">
    <property type="entry name" value="Pyr_redox_2"/>
    <property type="match status" value="1"/>
</dbReference>
<dbReference type="PRINTS" id="PR00368">
    <property type="entry name" value="FADPNR"/>
</dbReference>
<evidence type="ECO:0000313" key="10">
    <source>
        <dbReference type="EMBL" id="SPF68855.1"/>
    </source>
</evidence>
<dbReference type="AlphaFoldDB" id="A0A375I2H1"/>
<evidence type="ECO:0000313" key="11">
    <source>
        <dbReference type="Proteomes" id="UP000265962"/>
    </source>
</evidence>
<reference evidence="11" key="1">
    <citation type="submission" date="2018-02" db="EMBL/GenBank/DDBJ databases">
        <authorList>
            <person name="Hornung B."/>
        </authorList>
    </citation>
    <scope>NUCLEOTIDE SEQUENCE [LARGE SCALE GENOMIC DNA]</scope>
</reference>
<dbReference type="Gene3D" id="3.50.50.100">
    <property type="match status" value="1"/>
</dbReference>
<feature type="transmembrane region" description="Helical" evidence="8">
    <location>
        <begin position="380"/>
        <end position="398"/>
    </location>
</feature>
<dbReference type="PANTHER" id="PTHR43706:SF47">
    <property type="entry name" value="EXTERNAL NADH-UBIQUINONE OXIDOREDUCTASE 1, MITOCHONDRIAL-RELATED"/>
    <property type="match status" value="1"/>
</dbReference>
<dbReference type="EMBL" id="OMOH01000006">
    <property type="protein sequence ID" value="SPF68855.1"/>
    <property type="molecule type" value="Genomic_DNA"/>
</dbReference>
<dbReference type="InterPro" id="IPR045024">
    <property type="entry name" value="NDH-2"/>
</dbReference>
<evidence type="ECO:0000256" key="4">
    <source>
        <dbReference type="ARBA" id="ARBA00022827"/>
    </source>
</evidence>
<evidence type="ECO:0000256" key="7">
    <source>
        <dbReference type="ARBA" id="ARBA00047599"/>
    </source>
</evidence>
<dbReference type="InterPro" id="IPR023753">
    <property type="entry name" value="FAD/NAD-binding_dom"/>
</dbReference>
<feature type="domain" description="FAD/NAD(P)-binding" evidence="9">
    <location>
        <begin position="21"/>
        <end position="331"/>
    </location>
</feature>
<dbReference type="PRINTS" id="PR00411">
    <property type="entry name" value="PNDRDTASEI"/>
</dbReference>
<comment type="similarity">
    <text evidence="1">Belongs to the NADH dehydrogenase family.</text>
</comment>
<keyword evidence="11" id="KW-1185">Reference proteome</keyword>
<dbReference type="EC" id="1.6.5.9" evidence="2"/>
<keyword evidence="8" id="KW-1133">Transmembrane helix</keyword>
<dbReference type="GO" id="GO:0050136">
    <property type="term" value="F:NADH dehydrogenase (quinone) (non-electrogenic) activity"/>
    <property type="evidence" value="ECO:0007669"/>
    <property type="project" value="UniProtKB-EC"/>
</dbReference>
<gene>
    <name evidence="10" type="ORF">PROPJV5_1838</name>
</gene>
<protein>
    <recommendedName>
        <fullName evidence="2">NADH:ubiquinone reductase (non-electrogenic)</fullName>
        <ecNumber evidence="2">1.6.5.9</ecNumber>
    </recommendedName>
</protein>
<keyword evidence="5 10" id="KW-0560">Oxidoreductase</keyword>
<keyword evidence="3" id="KW-0285">Flavoprotein</keyword>
<evidence type="ECO:0000256" key="6">
    <source>
        <dbReference type="ARBA" id="ARBA00023027"/>
    </source>
</evidence>
<proteinExistence type="inferred from homology"/>
<evidence type="ECO:0000256" key="1">
    <source>
        <dbReference type="ARBA" id="ARBA00005272"/>
    </source>
</evidence>
<evidence type="ECO:0000256" key="5">
    <source>
        <dbReference type="ARBA" id="ARBA00023002"/>
    </source>
</evidence>
<name>A0A375I2H1_9ACTN</name>
<dbReference type="RefSeq" id="WP_119715992.1">
    <property type="nucleotide sequence ID" value="NZ_OMOH01000006.1"/>
</dbReference>
<dbReference type="Proteomes" id="UP000265962">
    <property type="component" value="Unassembled WGS sequence"/>
</dbReference>
<dbReference type="InterPro" id="IPR036188">
    <property type="entry name" value="FAD/NAD-bd_sf"/>
</dbReference>
<evidence type="ECO:0000256" key="2">
    <source>
        <dbReference type="ARBA" id="ARBA00012637"/>
    </source>
</evidence>